<dbReference type="RefSeq" id="WP_271436427.1">
    <property type="nucleotide sequence ID" value="NZ_CP073355.1"/>
</dbReference>
<dbReference type="KEGG" id="taqu:KDW03_05725"/>
<accession>A0AAX3BG89</accession>
<gene>
    <name evidence="1" type="ORF">KDW03_05725</name>
</gene>
<reference evidence="1" key="2">
    <citation type="submission" date="2022-06" db="EMBL/GenBank/DDBJ databases">
        <title>Thermospira aquatica gen. nov., sp. nov.</title>
        <authorList>
            <person name="Ben Ali Gam Z."/>
            <person name="Labat M."/>
        </authorList>
    </citation>
    <scope>NUCLEOTIDE SEQUENCE</scope>
    <source>
        <strain evidence="1">F1F22</strain>
    </source>
</reference>
<evidence type="ECO:0000313" key="2">
    <source>
        <dbReference type="Proteomes" id="UP001056539"/>
    </source>
</evidence>
<keyword evidence="2" id="KW-1185">Reference proteome</keyword>
<dbReference type="PROSITE" id="PS51257">
    <property type="entry name" value="PROKAR_LIPOPROTEIN"/>
    <property type="match status" value="1"/>
</dbReference>
<dbReference type="EMBL" id="CP073355">
    <property type="protein sequence ID" value="URA11295.1"/>
    <property type="molecule type" value="Genomic_DNA"/>
</dbReference>
<evidence type="ECO:0000313" key="1">
    <source>
        <dbReference type="EMBL" id="URA11295.1"/>
    </source>
</evidence>
<name>A0AAX3BG89_9SPIR</name>
<sequence>MKKYVFFVTLLAVVFVGCSPKKSSAKESEEVSSKQETVQEIPDFIKIRPGDKVILNSPQVFWEITILLNYEQKKWLAEQTNTNEDVSDEEAYLYLQNKREEFFQSLGLSEDLYNQYSFDHYQKIQDFLEKNPQYKEAYENSQNL</sequence>
<reference evidence="1" key="1">
    <citation type="submission" date="2021-04" db="EMBL/GenBank/DDBJ databases">
        <authorList>
            <person name="Postec A."/>
        </authorList>
    </citation>
    <scope>NUCLEOTIDE SEQUENCE</scope>
    <source>
        <strain evidence="1">F1F22</strain>
    </source>
</reference>
<proteinExistence type="predicted"/>
<protein>
    <recommendedName>
        <fullName evidence="3">DUF4296 domain-containing protein</fullName>
    </recommendedName>
</protein>
<dbReference type="AlphaFoldDB" id="A0AAX3BG89"/>
<evidence type="ECO:0008006" key="3">
    <source>
        <dbReference type="Google" id="ProtNLM"/>
    </source>
</evidence>
<organism evidence="1 2">
    <name type="scientific">Thermospira aquatica</name>
    <dbReference type="NCBI Taxonomy" id="2828656"/>
    <lineage>
        <taxon>Bacteria</taxon>
        <taxon>Pseudomonadati</taxon>
        <taxon>Spirochaetota</taxon>
        <taxon>Spirochaetia</taxon>
        <taxon>Brevinematales</taxon>
        <taxon>Thermospiraceae</taxon>
        <taxon>Thermospira</taxon>
    </lineage>
</organism>
<dbReference type="Proteomes" id="UP001056539">
    <property type="component" value="Chromosome"/>
</dbReference>